<evidence type="ECO:0000313" key="2">
    <source>
        <dbReference type="EMBL" id="TFY52269.1"/>
    </source>
</evidence>
<name>A0A4Y9XUQ1_9AGAM</name>
<comment type="caution">
    <text evidence="2">The sequence shown here is derived from an EMBL/GenBank/DDBJ whole genome shotgun (WGS) entry which is preliminary data.</text>
</comment>
<dbReference type="EMBL" id="SEOQ01001339">
    <property type="protein sequence ID" value="TFY52269.1"/>
    <property type="molecule type" value="Genomic_DNA"/>
</dbReference>
<sequence length="350" mass="37504">MATIHWCRWDWCRASFPVYKDLVDHVLEQHVRTAKPVKRKDVAMLRKAEEGRSENAEDSIPTIPGFSATNSDAPPHAGLSMLTASTQDSADSIVDPGPSKSSPKRIVRTPPPAASPVYSPPPAASPEFTPLHGLSSERTPPKKRRRPTFSDITALSSPDHSPSMTSQPVSPAFDTLVANAVAPPSQNVHRPVQKLAQHSRSTSSSSSSRDVESQLTQGVRSSSSPTKPGSPLKQQVQRANERANVDELPVVEPPVRLPHPRTKHKPGASTARPASFTSGSVKVSPAPRVSAAGPAKFTSGSLKFTSSQQKPFPSMRPNPFVHSTVSRRPQAATPDAMDVDPPSRSAECSS</sequence>
<feature type="compositionally biased region" description="Polar residues" evidence="1">
    <location>
        <begin position="213"/>
        <end position="238"/>
    </location>
</feature>
<feature type="compositionally biased region" description="Basic and acidic residues" evidence="1">
    <location>
        <begin position="46"/>
        <end position="55"/>
    </location>
</feature>
<feature type="compositionally biased region" description="Polar residues" evidence="1">
    <location>
        <begin position="150"/>
        <end position="169"/>
    </location>
</feature>
<feature type="region of interest" description="Disordered" evidence="1">
    <location>
        <begin position="46"/>
        <end position="350"/>
    </location>
</feature>
<feature type="compositionally biased region" description="Low complexity" evidence="1">
    <location>
        <begin position="199"/>
        <end position="208"/>
    </location>
</feature>
<dbReference type="Proteomes" id="UP000298327">
    <property type="component" value="Unassembled WGS sequence"/>
</dbReference>
<evidence type="ECO:0000256" key="1">
    <source>
        <dbReference type="SAM" id="MobiDB-lite"/>
    </source>
</evidence>
<feature type="compositionally biased region" description="Pro residues" evidence="1">
    <location>
        <begin position="109"/>
        <end position="124"/>
    </location>
</feature>
<reference evidence="2 3" key="1">
    <citation type="submission" date="2019-02" db="EMBL/GenBank/DDBJ databases">
        <title>Genome sequencing of the rare red list fungi Dentipellis fragilis.</title>
        <authorList>
            <person name="Buettner E."/>
            <person name="Kellner H."/>
        </authorList>
    </citation>
    <scope>NUCLEOTIDE SEQUENCE [LARGE SCALE GENOMIC DNA]</scope>
    <source>
        <strain evidence="2 3">DSM 105465</strain>
    </source>
</reference>
<protein>
    <submittedName>
        <fullName evidence="2">Uncharacterized protein</fullName>
    </submittedName>
</protein>
<keyword evidence="3" id="KW-1185">Reference proteome</keyword>
<evidence type="ECO:0000313" key="3">
    <source>
        <dbReference type="Proteomes" id="UP000298327"/>
    </source>
</evidence>
<dbReference type="STRING" id="205917.A0A4Y9XUQ1"/>
<organism evidence="2 3">
    <name type="scientific">Dentipellis fragilis</name>
    <dbReference type="NCBI Taxonomy" id="205917"/>
    <lineage>
        <taxon>Eukaryota</taxon>
        <taxon>Fungi</taxon>
        <taxon>Dikarya</taxon>
        <taxon>Basidiomycota</taxon>
        <taxon>Agaricomycotina</taxon>
        <taxon>Agaricomycetes</taxon>
        <taxon>Russulales</taxon>
        <taxon>Hericiaceae</taxon>
        <taxon>Dentipellis</taxon>
    </lineage>
</organism>
<dbReference type="OrthoDB" id="3270241at2759"/>
<feature type="compositionally biased region" description="Polar residues" evidence="1">
    <location>
        <begin position="298"/>
        <end position="311"/>
    </location>
</feature>
<accession>A0A4Y9XUQ1</accession>
<dbReference type="AlphaFoldDB" id="A0A4Y9XUQ1"/>
<gene>
    <name evidence="2" type="ORF">EVG20_g10625</name>
</gene>
<proteinExistence type="predicted"/>